<organism evidence="1 2">
    <name type="scientific">Colletotrichum orbiculare (strain 104-T / ATCC 96160 / CBS 514.97 / LARS 414 / MAFF 240422)</name>
    <name type="common">Cucumber anthracnose fungus</name>
    <name type="synonym">Colletotrichum lagenarium</name>
    <dbReference type="NCBI Taxonomy" id="1213857"/>
    <lineage>
        <taxon>Eukaryota</taxon>
        <taxon>Fungi</taxon>
        <taxon>Dikarya</taxon>
        <taxon>Ascomycota</taxon>
        <taxon>Pezizomycotina</taxon>
        <taxon>Sordariomycetes</taxon>
        <taxon>Hypocreomycetidae</taxon>
        <taxon>Glomerellales</taxon>
        <taxon>Glomerellaceae</taxon>
        <taxon>Colletotrichum</taxon>
        <taxon>Colletotrichum orbiculare species complex</taxon>
    </lineage>
</organism>
<name>A0A484FWZ1_COLOR</name>
<comment type="caution">
    <text evidence="1">The sequence shown here is derived from an EMBL/GenBank/DDBJ whole genome shotgun (WGS) entry which is preliminary data.</text>
</comment>
<evidence type="ECO:0000313" key="1">
    <source>
        <dbReference type="EMBL" id="TDZ22396.1"/>
    </source>
</evidence>
<dbReference type="AlphaFoldDB" id="A0A484FWZ1"/>
<evidence type="ECO:0000313" key="2">
    <source>
        <dbReference type="Proteomes" id="UP000014480"/>
    </source>
</evidence>
<sequence>MSAPISVASTFVPASLAASSNPIVYVPVPSSVPAVPEELNQNHSETVAYNSLRPSIHLLHVSSLAVGLGIARAAVARPWSHRKHSMLSTPKLKDRIGCLDCFSDRPSTNRLAHSAIQGNLMARNNIVVGPVGPAGTRTDSFRFPHLHQARPPTARVRCLDAIAPRSACRIASDRVSTRELSGDVIEAFGQGGSSLPKHRPDVNCHHHKTWKVG</sequence>
<protein>
    <submittedName>
        <fullName evidence="1">Uncharacterized protein</fullName>
    </submittedName>
</protein>
<accession>A0A484FWZ1</accession>
<proteinExistence type="predicted"/>
<reference evidence="2" key="1">
    <citation type="journal article" date="2013" name="New Phytol.">
        <title>Comparative genomic and transcriptomic analyses reveal the hemibiotrophic stage shift of Colletotrichum fungi.</title>
        <authorList>
            <person name="Gan P."/>
            <person name="Ikeda K."/>
            <person name="Irieda H."/>
            <person name="Narusaka M."/>
            <person name="O'Connell R.J."/>
            <person name="Narusaka Y."/>
            <person name="Takano Y."/>
            <person name="Kubo Y."/>
            <person name="Shirasu K."/>
        </authorList>
    </citation>
    <scope>NUCLEOTIDE SEQUENCE [LARGE SCALE GENOMIC DNA]</scope>
    <source>
        <strain evidence="2">104-T / ATCC 96160 / CBS 514.97 / LARS 414 / MAFF 240422</strain>
    </source>
</reference>
<gene>
    <name evidence="1" type="ORF">Cob_v004544</name>
</gene>
<keyword evidence="2" id="KW-1185">Reference proteome</keyword>
<dbReference type="Proteomes" id="UP000014480">
    <property type="component" value="Unassembled WGS sequence"/>
</dbReference>
<dbReference type="EMBL" id="AMCV02000010">
    <property type="protein sequence ID" value="TDZ22396.1"/>
    <property type="molecule type" value="Genomic_DNA"/>
</dbReference>
<reference evidence="2" key="2">
    <citation type="journal article" date="2019" name="Mol. Plant Microbe Interact.">
        <title>Genome sequence resources for four phytopathogenic fungi from the Colletotrichum orbiculare species complex.</title>
        <authorList>
            <person name="Gan P."/>
            <person name="Tsushima A."/>
            <person name="Narusaka M."/>
            <person name="Narusaka Y."/>
            <person name="Takano Y."/>
            <person name="Kubo Y."/>
            <person name="Shirasu K."/>
        </authorList>
    </citation>
    <scope>GENOME REANNOTATION</scope>
    <source>
        <strain evidence="2">104-T / ATCC 96160 / CBS 514.97 / LARS 414 / MAFF 240422</strain>
    </source>
</reference>